<keyword evidence="2" id="KW-1185">Reference proteome</keyword>
<dbReference type="AlphaFoldDB" id="A0A839ZGX4"/>
<evidence type="ECO:0000313" key="2">
    <source>
        <dbReference type="Proteomes" id="UP000533469"/>
    </source>
</evidence>
<sequence>MKIAGEAENPLTLRLKHIQGSALPVVANPPDHDDDD</sequence>
<protein>
    <submittedName>
        <fullName evidence="1">Uncharacterized protein</fullName>
    </submittedName>
</protein>
<accession>A0A839ZGX4</accession>
<dbReference type="Proteomes" id="UP000533469">
    <property type="component" value="Unassembled WGS sequence"/>
</dbReference>
<proteinExistence type="predicted"/>
<gene>
    <name evidence="1" type="ORF">FHS55_004564</name>
</gene>
<name>A0A839ZGX4_9HYPH</name>
<reference evidence="1 2" key="1">
    <citation type="submission" date="2020-08" db="EMBL/GenBank/DDBJ databases">
        <title>Genomic Encyclopedia of Type Strains, Phase IV (KMG-IV): sequencing the most valuable type-strain genomes for metagenomic binning, comparative biology and taxonomic classification.</title>
        <authorList>
            <person name="Goeker M."/>
        </authorList>
    </citation>
    <scope>NUCLEOTIDE SEQUENCE [LARGE SCALE GENOMIC DNA]</scope>
    <source>
        <strain evidence="1 2">DSM 5895</strain>
    </source>
</reference>
<dbReference type="EMBL" id="JACICD010000017">
    <property type="protein sequence ID" value="MBB3773918.1"/>
    <property type="molecule type" value="Genomic_DNA"/>
</dbReference>
<evidence type="ECO:0000313" key="1">
    <source>
        <dbReference type="EMBL" id="MBB3773918.1"/>
    </source>
</evidence>
<organism evidence="1 2">
    <name type="scientific">Ancylobacter tetraedralis</name>
    <dbReference type="NCBI Taxonomy" id="217068"/>
    <lineage>
        <taxon>Bacteria</taxon>
        <taxon>Pseudomonadati</taxon>
        <taxon>Pseudomonadota</taxon>
        <taxon>Alphaproteobacteria</taxon>
        <taxon>Hyphomicrobiales</taxon>
        <taxon>Xanthobacteraceae</taxon>
        <taxon>Ancylobacter</taxon>
    </lineage>
</organism>
<comment type="caution">
    <text evidence="1">The sequence shown here is derived from an EMBL/GenBank/DDBJ whole genome shotgun (WGS) entry which is preliminary data.</text>
</comment>